<protein>
    <submittedName>
        <fullName evidence="3">ABC transporter substrate-binding protein</fullName>
    </submittedName>
</protein>
<dbReference type="PANTHER" id="PTHR30535">
    <property type="entry name" value="VITAMIN B12-BINDING PROTEIN"/>
    <property type="match status" value="1"/>
</dbReference>
<dbReference type="RefSeq" id="WP_147231326.1">
    <property type="nucleotide sequence ID" value="NZ_VOSB01000007.1"/>
</dbReference>
<dbReference type="InterPro" id="IPR002491">
    <property type="entry name" value="ABC_transptr_periplasmic_BD"/>
</dbReference>
<proteinExistence type="predicted"/>
<dbReference type="OrthoDB" id="9816357at2"/>
<dbReference type="AlphaFoldDB" id="A0A5C7BHV7"/>
<feature type="domain" description="Fe/B12 periplasmic-binding" evidence="2">
    <location>
        <begin position="19"/>
        <end position="263"/>
    </location>
</feature>
<sequence>MKYQDQLKRTLEFENTPTRIVSLVPSQTELLVDLGLESLIVGVTKFCIHPASLRKNKTVVGGTKQVHFDKIKNLNPDIILCNKEENTKEMILELEKIAPVHLSDIYNLDDALKLIDLYGKLFSVEKKSEALVSSLENKYKDFRHYIKDQEKLKVAYFIWKNPWMVAANTTFIDAMLRLNSFDNYFGNLERYPEVDLNTIKEDLDVILLSSEPYPFKSADIKELRSRFLRTKVVLVDGEFFSWYGSRLDYAFAYFKTLHQDLSD</sequence>
<dbReference type="PANTHER" id="PTHR30535:SF34">
    <property type="entry name" value="MOLYBDATE-BINDING PROTEIN MOLA"/>
    <property type="match status" value="1"/>
</dbReference>
<dbReference type="NCBIfam" id="NF038402">
    <property type="entry name" value="TroA_like"/>
    <property type="match status" value="1"/>
</dbReference>
<evidence type="ECO:0000313" key="3">
    <source>
        <dbReference type="EMBL" id="TXE18552.1"/>
    </source>
</evidence>
<dbReference type="Gene3D" id="3.40.50.1980">
    <property type="entry name" value="Nitrogenase molybdenum iron protein domain"/>
    <property type="match status" value="2"/>
</dbReference>
<evidence type="ECO:0000256" key="1">
    <source>
        <dbReference type="ARBA" id="ARBA00022729"/>
    </source>
</evidence>
<dbReference type="Proteomes" id="UP000321938">
    <property type="component" value="Unassembled WGS sequence"/>
</dbReference>
<dbReference type="STRING" id="1123037.GCA_000425305_01997"/>
<evidence type="ECO:0000259" key="2">
    <source>
        <dbReference type="PROSITE" id="PS50983"/>
    </source>
</evidence>
<dbReference type="Pfam" id="PF01497">
    <property type="entry name" value="Peripla_BP_2"/>
    <property type="match status" value="1"/>
</dbReference>
<keyword evidence="1" id="KW-0732">Signal</keyword>
<evidence type="ECO:0000313" key="4">
    <source>
        <dbReference type="Proteomes" id="UP000321938"/>
    </source>
</evidence>
<accession>A0A5C7BHV7</accession>
<organism evidence="3 4">
    <name type="scientific">Psychroserpens burtonensis</name>
    <dbReference type="NCBI Taxonomy" id="49278"/>
    <lineage>
        <taxon>Bacteria</taxon>
        <taxon>Pseudomonadati</taxon>
        <taxon>Bacteroidota</taxon>
        <taxon>Flavobacteriia</taxon>
        <taxon>Flavobacteriales</taxon>
        <taxon>Flavobacteriaceae</taxon>
        <taxon>Psychroserpens</taxon>
    </lineage>
</organism>
<dbReference type="SUPFAM" id="SSF53807">
    <property type="entry name" value="Helical backbone' metal receptor"/>
    <property type="match status" value="1"/>
</dbReference>
<name>A0A5C7BHV7_9FLAO</name>
<comment type="caution">
    <text evidence="3">The sequence shown here is derived from an EMBL/GenBank/DDBJ whole genome shotgun (WGS) entry which is preliminary data.</text>
</comment>
<dbReference type="PROSITE" id="PS50983">
    <property type="entry name" value="FE_B12_PBP"/>
    <property type="match status" value="1"/>
</dbReference>
<keyword evidence="4" id="KW-1185">Reference proteome</keyword>
<gene>
    <name evidence="3" type="ORF">ES692_05790</name>
</gene>
<dbReference type="InterPro" id="IPR054828">
    <property type="entry name" value="Vit_B12_bind_prot"/>
</dbReference>
<dbReference type="InterPro" id="IPR050902">
    <property type="entry name" value="ABC_Transporter_SBP"/>
</dbReference>
<reference evidence="3 4" key="1">
    <citation type="submission" date="2019-08" db="EMBL/GenBank/DDBJ databases">
        <title>Genome of Psychroserpens burtonensis ACAM 167.</title>
        <authorList>
            <person name="Bowman J.P."/>
        </authorList>
    </citation>
    <scope>NUCLEOTIDE SEQUENCE [LARGE SCALE GENOMIC DNA]</scope>
    <source>
        <strain evidence="3 4">ACAM 167</strain>
    </source>
</reference>
<dbReference type="EMBL" id="VOSB01000007">
    <property type="protein sequence ID" value="TXE18552.1"/>
    <property type="molecule type" value="Genomic_DNA"/>
</dbReference>